<evidence type="ECO:0000313" key="2">
    <source>
        <dbReference type="Proteomes" id="UP000507470"/>
    </source>
</evidence>
<dbReference type="PANTHER" id="PTHR33050:SF7">
    <property type="entry name" value="RIBONUCLEASE H"/>
    <property type="match status" value="1"/>
</dbReference>
<name>A0A6J8E622_MYTCO</name>
<dbReference type="EMBL" id="CACVKT020008447">
    <property type="protein sequence ID" value="CAC5415536.1"/>
    <property type="molecule type" value="Genomic_DNA"/>
</dbReference>
<dbReference type="InterPro" id="IPR052055">
    <property type="entry name" value="Hepadnavirus_pol/RT"/>
</dbReference>
<keyword evidence="2" id="KW-1185">Reference proteome</keyword>
<organism evidence="1 2">
    <name type="scientific">Mytilus coruscus</name>
    <name type="common">Sea mussel</name>
    <dbReference type="NCBI Taxonomy" id="42192"/>
    <lineage>
        <taxon>Eukaryota</taxon>
        <taxon>Metazoa</taxon>
        <taxon>Spiralia</taxon>
        <taxon>Lophotrochozoa</taxon>
        <taxon>Mollusca</taxon>
        <taxon>Bivalvia</taxon>
        <taxon>Autobranchia</taxon>
        <taxon>Pteriomorphia</taxon>
        <taxon>Mytilida</taxon>
        <taxon>Mytiloidea</taxon>
        <taxon>Mytilidae</taxon>
        <taxon>Mytilinae</taxon>
        <taxon>Mytilus</taxon>
    </lineage>
</organism>
<reference evidence="1 2" key="1">
    <citation type="submission" date="2020-06" db="EMBL/GenBank/DDBJ databases">
        <authorList>
            <person name="Li R."/>
            <person name="Bekaert M."/>
        </authorList>
    </citation>
    <scope>NUCLEOTIDE SEQUENCE [LARGE SCALE GENOMIC DNA]</scope>
    <source>
        <strain evidence="2">wild</strain>
    </source>
</reference>
<dbReference type="OrthoDB" id="6062799at2759"/>
<dbReference type="Proteomes" id="UP000507470">
    <property type="component" value="Unassembled WGS sequence"/>
</dbReference>
<dbReference type="AlphaFoldDB" id="A0A6J8E622"/>
<dbReference type="PANTHER" id="PTHR33050">
    <property type="entry name" value="REVERSE TRANSCRIPTASE DOMAIN-CONTAINING PROTEIN"/>
    <property type="match status" value="1"/>
</dbReference>
<gene>
    <name evidence="1" type="ORF">MCOR_48228</name>
</gene>
<protein>
    <submittedName>
        <fullName evidence="1">Uncharacterized protein</fullName>
    </submittedName>
</protein>
<accession>A0A6J8E622</accession>
<proteinExistence type="predicted"/>
<sequence>MSQIPSLITLTMKRRLDKPKVVQLSQLKRGPNLALLRTTLATELPKLLDHLKLCRILLILSLTVVILNLHSPFVQATVGVSRPSMTCVTSVNSLDIGASTTHLTGSRHFSTTLKDKAPNDLKPVFNDKYLYCESYFSEWGNENSINDYSIFLEQIKFFENAEHNSTLYGVKGKTPKQMHCKNNKSAFMNDKFVDEAISELLDTGCAKRINDLICSLSDALFNFNTLSARQLAQVVGKIISMSPVIGNISRLKTRYSYMCIESRVSWDTVLNMEIPVQVKDVLLFWLDNIQRVNVKKLDFYSKSTVMVYSDANNVACVAYTVEVNSISIHVQWIPRSENTLADYVSKMVDHEDWGVSFEFFNFIDEIWGPHTIDRFASHLNTKLPRYNSLFWNATAEAIDAFTQDWSQENNWLVPPIYLVLRVIKHVIACKASAVFHTGRWEALPKNSFNSHLPRYNSLFWNATAEAIDAFTQDWSQENNWLVPPIYLVLRVIKHVIACKASGTLIFPKWTSAVFWPYIFKKDISRLCR</sequence>
<evidence type="ECO:0000313" key="1">
    <source>
        <dbReference type="EMBL" id="CAC5415536.1"/>
    </source>
</evidence>